<feature type="region of interest" description="Disordered" evidence="2">
    <location>
        <begin position="403"/>
        <end position="428"/>
    </location>
</feature>
<dbReference type="OrthoDB" id="1850764at2759"/>
<sequence length="1393" mass="149938">MSSRFLSHSRWKNQILTASKRDAWHSELDLINSAIGNESCDTVQATHEWALFSCGNAIGIIPVNEPGKYGQAHPKVACGTVSDLSVSPFPGDRQGIVSSTDGQVRIFTLPNAGAEFDAQPVSTVRASGGTASTPVLIQHHPQVSGVFLIASGSKVDVVSVQEGIQQTIDCISPAITAAWSFDGAKVLVVSKDSTLRIFDARSGKSLAEAKLVGSKPVVRCLPDDLFVISNLSRSRERELNLYNLADPAKSLHTWSLGTASTPLIPVLDHGRNIVYLLDKSAGTLRWAETFAPWNEGAASTGVEQSSSGTLIQSMALRLMEGEINRFMIADTKGNLVPVKISIGRKSYLEFHDDLYDEIPIAASISAKDYFNGQDEFAKVAKLSPSLVEAAAKGQDIAHNATAPVRKQKAESAGNVPSKAAASAPSKSQYLDSDIAEKLERTIISEPETRKPVSVAQVAQKKPTAVDAGISAREQRAFERAEAKDREAAKAQDVKKSVAVKEVEEVAQEEAPSQSVHKEQDIAEPSPAVDSVPAEKEAETSIGRGRPPALDDEDALEQARSRRVTPAIESQAAQEKQAKQDESPLVVQSPQPQRNATSSGGAREVYREDPTQRRAEYGATVKKGSLFAQRMAQYDAVARGEIVREPSPESDASPRSAGSKEVFREDRTSRRSEYGAPSKLSESPRPTSASASSPLKRETSTPSKSVVPVKSTSPTKAIAAPSAPREVYKEDLTARRAEYGSGASPSLVKSPLKEEPSFKQPTRVTTAEREVYREDLSARRAEYGAATPKLEHVSTSNKEIQRALGNPEPKTPVESVESELEPYKAKDKIRPASPTREALEDAYVVIDQSDADGHEEEPSNQASPMEVSSEKPKTAERELETAKETPATKPVATEEKPSIECPPAQEDSAKADEAAPAKKESRNAGASKQISDSVLPPFKEYTRKYLTGFAHHPRESYTSFTSLNAGLPNTARMIDANKTTILCPLAGPGGRVGILQVSKPGRMPSFIPALMGGAVVADFEFDRFVSGRAVTAHVDQAIKVWQLPDDLEAIEADIETPVRVITGFDRILSLAYHPVAKDVLLAVTPTKVHIINVSTGDKISTFPLRGIANVTWSLDGEQIAVGKSDKTITVLDAHDGSEIVSLASAHSSTRPFRLAFVGQHHLATAGFGKGSTREVALYNLQTAEHLDTAELDISPSPFSLPYFDTVSRVLFLTPRGTSNILAFTIKDDTLTQLPTYSAADPVMGVAFLPVHECNVAAAEVAKAYRLTTNEISVVGWEIPRPEGAFFHDDIFPDEVRDAYVPGLSASDWQAGKDASFKMVSLNAKGLKSATSAGIGKQASIARQQAKKVVGKPTSSGSESSTKKKGELDQMFDKAKAVVGDVDEPEHSNAYGRWD</sequence>
<feature type="region of interest" description="Disordered" evidence="2">
    <location>
        <begin position="638"/>
        <end position="930"/>
    </location>
</feature>
<dbReference type="PANTHER" id="PTHR10856:SF20">
    <property type="entry name" value="CORONIN-7"/>
    <property type="match status" value="1"/>
</dbReference>
<protein>
    <recommendedName>
        <fullName evidence="5">Coronin-7</fullName>
    </recommendedName>
</protein>
<dbReference type="InterPro" id="IPR001680">
    <property type="entry name" value="WD40_rpt"/>
</dbReference>
<gene>
    <name evidence="3" type="ORF">BCR37DRAFT_415281</name>
</gene>
<dbReference type="GeneID" id="63788875"/>
<feature type="compositionally biased region" description="Basic and acidic residues" evidence="2">
    <location>
        <begin position="660"/>
        <end position="672"/>
    </location>
</feature>
<dbReference type="Gene3D" id="2.130.10.10">
    <property type="entry name" value="YVTN repeat-like/Quinoprotein amine dehydrogenase"/>
    <property type="match status" value="2"/>
</dbReference>
<dbReference type="SMART" id="SM01167">
    <property type="entry name" value="DUF1900"/>
    <property type="match status" value="2"/>
</dbReference>
<feature type="compositionally biased region" description="Basic and acidic residues" evidence="2">
    <location>
        <begin position="725"/>
        <end position="737"/>
    </location>
</feature>
<evidence type="ECO:0000256" key="2">
    <source>
        <dbReference type="SAM" id="MobiDB-lite"/>
    </source>
</evidence>
<proteinExistence type="inferred from homology"/>
<feature type="region of interest" description="Disordered" evidence="2">
    <location>
        <begin position="1342"/>
        <end position="1368"/>
    </location>
</feature>
<reference evidence="3 4" key="1">
    <citation type="submission" date="2016-07" db="EMBL/GenBank/DDBJ databases">
        <title>Pervasive Adenine N6-methylation of Active Genes in Fungi.</title>
        <authorList>
            <consortium name="DOE Joint Genome Institute"/>
            <person name="Mondo S.J."/>
            <person name="Dannebaum R.O."/>
            <person name="Kuo R.C."/>
            <person name="Labutti K."/>
            <person name="Haridas S."/>
            <person name="Kuo A."/>
            <person name="Salamov A."/>
            <person name="Ahrendt S.R."/>
            <person name="Lipzen A."/>
            <person name="Sullivan W."/>
            <person name="Andreopoulos W.B."/>
            <person name="Clum A."/>
            <person name="Lindquist E."/>
            <person name="Daum C."/>
            <person name="Ramamoorthy G.K."/>
            <person name="Gryganskyi A."/>
            <person name="Culley D."/>
            <person name="Magnuson J.K."/>
            <person name="James T.Y."/>
            <person name="O'Malley M.A."/>
            <person name="Stajich J.E."/>
            <person name="Spatafora J.W."/>
            <person name="Visel A."/>
            <person name="Grigoriev I.V."/>
        </authorList>
    </citation>
    <scope>NUCLEOTIDE SEQUENCE [LARGE SCALE GENOMIC DNA]</scope>
    <source>
        <strain evidence="3 4">12-1054</strain>
    </source>
</reference>
<accession>A0A1Y2F334</accession>
<keyword evidence="4" id="KW-1185">Reference proteome</keyword>
<dbReference type="Proteomes" id="UP000193685">
    <property type="component" value="Unassembled WGS sequence"/>
</dbReference>
<evidence type="ECO:0000313" key="3">
    <source>
        <dbReference type="EMBL" id="ORY77375.1"/>
    </source>
</evidence>
<dbReference type="InterPro" id="IPR015505">
    <property type="entry name" value="Coronin"/>
</dbReference>
<feature type="compositionally biased region" description="Basic and acidic residues" evidence="2">
    <location>
        <begin position="820"/>
        <end position="829"/>
    </location>
</feature>
<organism evidence="3 4">
    <name type="scientific">Protomyces lactucae-debilis</name>
    <dbReference type="NCBI Taxonomy" id="2754530"/>
    <lineage>
        <taxon>Eukaryota</taxon>
        <taxon>Fungi</taxon>
        <taxon>Dikarya</taxon>
        <taxon>Ascomycota</taxon>
        <taxon>Taphrinomycotina</taxon>
        <taxon>Taphrinomycetes</taxon>
        <taxon>Taphrinales</taxon>
        <taxon>Protomycetaceae</taxon>
        <taxon>Protomyces</taxon>
    </lineage>
</organism>
<feature type="compositionally biased region" description="Basic and acidic residues" evidence="2">
    <location>
        <begin position="867"/>
        <end position="882"/>
    </location>
</feature>
<evidence type="ECO:0000313" key="4">
    <source>
        <dbReference type="Proteomes" id="UP000193685"/>
    </source>
</evidence>
<feature type="compositionally biased region" description="Polar residues" evidence="2">
    <location>
        <begin position="585"/>
        <end position="599"/>
    </location>
</feature>
<dbReference type="SMART" id="SM00320">
    <property type="entry name" value="WD40"/>
    <property type="match status" value="4"/>
</dbReference>
<dbReference type="InterPro" id="IPR015943">
    <property type="entry name" value="WD40/YVTN_repeat-like_dom_sf"/>
</dbReference>
<comment type="caution">
    <text evidence="3">The sequence shown here is derived from an EMBL/GenBank/DDBJ whole genome shotgun (WGS) entry which is preliminary data.</text>
</comment>
<name>A0A1Y2F334_PROLT</name>
<comment type="similarity">
    <text evidence="1">Belongs to the WD repeat coronin family.</text>
</comment>
<dbReference type="PANTHER" id="PTHR10856">
    <property type="entry name" value="CORONIN"/>
    <property type="match status" value="1"/>
</dbReference>
<dbReference type="EMBL" id="MCFI01000020">
    <property type="protein sequence ID" value="ORY77375.1"/>
    <property type="molecule type" value="Genomic_DNA"/>
</dbReference>
<dbReference type="RefSeq" id="XP_040722996.1">
    <property type="nucleotide sequence ID" value="XM_040872276.1"/>
</dbReference>
<feature type="region of interest" description="Disordered" evidence="2">
    <location>
        <begin position="504"/>
        <end position="626"/>
    </location>
</feature>
<evidence type="ECO:0008006" key="5">
    <source>
        <dbReference type="Google" id="ProtNLM"/>
    </source>
</evidence>
<feature type="compositionally biased region" description="Basic and acidic residues" evidence="2">
    <location>
        <begin position="1359"/>
        <end position="1368"/>
    </location>
</feature>
<dbReference type="SUPFAM" id="SSF82171">
    <property type="entry name" value="DPP6 N-terminal domain-like"/>
    <property type="match status" value="1"/>
</dbReference>
<feature type="compositionally biased region" description="Low complexity" evidence="2">
    <location>
        <begin position="680"/>
        <end position="715"/>
    </location>
</feature>
<feature type="region of interest" description="Disordered" evidence="2">
    <location>
        <begin position="1374"/>
        <end position="1393"/>
    </location>
</feature>
<feature type="compositionally biased region" description="Low complexity" evidence="2">
    <location>
        <begin position="416"/>
        <end position="427"/>
    </location>
</feature>
<dbReference type="Pfam" id="PF16300">
    <property type="entry name" value="WD40_4"/>
    <property type="match status" value="2"/>
</dbReference>
<feature type="compositionally biased region" description="Basic and acidic residues" evidence="2">
    <location>
        <begin position="765"/>
        <end position="781"/>
    </location>
</feature>
<evidence type="ECO:0000256" key="1">
    <source>
        <dbReference type="ARBA" id="ARBA00009482"/>
    </source>
</evidence>
<feature type="compositionally biased region" description="Basic and acidic residues" evidence="2">
    <location>
        <begin position="603"/>
        <end position="615"/>
    </location>
</feature>
<dbReference type="SUPFAM" id="SSF101908">
    <property type="entry name" value="Putative isomerase YbhE"/>
    <property type="match status" value="1"/>
</dbReference>
<feature type="compositionally biased region" description="Basic and acidic residues" evidence="2">
    <location>
        <begin position="906"/>
        <end position="921"/>
    </location>
</feature>